<reference evidence="2 3" key="1">
    <citation type="submission" date="2019-08" db="EMBL/GenBank/DDBJ databases">
        <title>Deep-cultivation of Planctomycetes and their phenomic and genomic characterization uncovers novel biology.</title>
        <authorList>
            <person name="Wiegand S."/>
            <person name="Jogler M."/>
            <person name="Boedeker C."/>
            <person name="Pinto D."/>
            <person name="Vollmers J."/>
            <person name="Rivas-Marin E."/>
            <person name="Kohn T."/>
            <person name="Peeters S.H."/>
            <person name="Heuer A."/>
            <person name="Rast P."/>
            <person name="Oberbeckmann S."/>
            <person name="Bunk B."/>
            <person name="Jeske O."/>
            <person name="Meyerdierks A."/>
            <person name="Storesund J.E."/>
            <person name="Kallscheuer N."/>
            <person name="Luecker S."/>
            <person name="Lage O.M."/>
            <person name="Pohl T."/>
            <person name="Merkel B.J."/>
            <person name="Hornburger P."/>
            <person name="Mueller R.-W."/>
            <person name="Bruemmer F."/>
            <person name="Labrenz M."/>
            <person name="Spormann A.M."/>
            <person name="Op den Camp H."/>
            <person name="Overmann J."/>
            <person name="Amann R."/>
            <person name="Jetten M.S.M."/>
            <person name="Mascher T."/>
            <person name="Medema M.H."/>
            <person name="Devos D.P."/>
            <person name="Kaster A.-K."/>
            <person name="Ovreas L."/>
            <person name="Rohde M."/>
            <person name="Galperin M.Y."/>
            <person name="Jogler C."/>
        </authorList>
    </citation>
    <scope>NUCLEOTIDE SEQUENCE [LARGE SCALE GENOMIC DNA]</scope>
    <source>
        <strain evidence="2 3">OJF2</strain>
    </source>
</reference>
<sequence length="530" mass="58645" precursor="true">MQAAVKRFVGPSILAAWGLVSPALAAGPGPNPPAVVAPPESFFRLVDPPHRDAARAFYKKYLDIEGMPVAAAGAVDDRALVRTREIVGSMLAGRPDVVRAMAEQKMYLIIIGRAQRYTDMPEYRDAPDPAFLNERVRGTGGRPTSFGEENLLSLPEDRYDDESIAVHEFAHTIDGVLGRLDPAWRGRLRATYRAAMAKGLYRDAYAASNAGEYWGEVVQSYFDCNRVNNWNHGPVGTREQLRAYDPEGYELVRGTLKLAPAQDWRYSWLQALPKVEAPPASRGFDAYYTKLTLARGFPVLGHAASDAALLRANEVIRRMFAYRHDILKALIDEGDRLVVLGRGESIADLPEWKAMTDDERAKADALARCLEYAPGRKLLVVAEEGVLGDRSAPLAGADPVVRVFAGAIHEGTGRRPVQPDRDPHARDIQQYELRVRRMDARFDARLNELFDASAAARKWRGTAAALGREAYWVEGVLAYFDAQGQVPAPEDADAPIATREALRAYDPGLFDLVATTMAHRGKVDWRLPRD</sequence>
<dbReference type="Proteomes" id="UP000324233">
    <property type="component" value="Chromosome"/>
</dbReference>
<dbReference type="AlphaFoldDB" id="A0A5B9VV60"/>
<evidence type="ECO:0000256" key="1">
    <source>
        <dbReference type="SAM" id="SignalP"/>
    </source>
</evidence>
<proteinExistence type="predicted"/>
<dbReference type="OrthoDB" id="235862at2"/>
<feature type="signal peptide" evidence="1">
    <location>
        <begin position="1"/>
        <end position="25"/>
    </location>
</feature>
<dbReference type="EMBL" id="CP042997">
    <property type="protein sequence ID" value="QEH31635.1"/>
    <property type="molecule type" value="Genomic_DNA"/>
</dbReference>
<organism evidence="2 3">
    <name type="scientific">Aquisphaera giovannonii</name>
    <dbReference type="NCBI Taxonomy" id="406548"/>
    <lineage>
        <taxon>Bacteria</taxon>
        <taxon>Pseudomonadati</taxon>
        <taxon>Planctomycetota</taxon>
        <taxon>Planctomycetia</taxon>
        <taxon>Isosphaerales</taxon>
        <taxon>Isosphaeraceae</taxon>
        <taxon>Aquisphaera</taxon>
    </lineage>
</organism>
<dbReference type="InterPro" id="IPR024079">
    <property type="entry name" value="MetalloPept_cat_dom_sf"/>
</dbReference>
<evidence type="ECO:0000313" key="3">
    <source>
        <dbReference type="Proteomes" id="UP000324233"/>
    </source>
</evidence>
<keyword evidence="1" id="KW-0732">Signal</keyword>
<dbReference type="KEGG" id="agv:OJF2_01000"/>
<feature type="chain" id="PRO_5023101739" evidence="1">
    <location>
        <begin position="26"/>
        <end position="530"/>
    </location>
</feature>
<protein>
    <submittedName>
        <fullName evidence="2">Uncharacterized protein</fullName>
    </submittedName>
</protein>
<dbReference type="RefSeq" id="WP_148590252.1">
    <property type="nucleotide sequence ID" value="NZ_CP042997.1"/>
</dbReference>
<dbReference type="GO" id="GO:0008237">
    <property type="term" value="F:metallopeptidase activity"/>
    <property type="evidence" value="ECO:0007669"/>
    <property type="project" value="InterPro"/>
</dbReference>
<gene>
    <name evidence="2" type="ORF">OJF2_01000</name>
</gene>
<dbReference type="SUPFAM" id="SSF55486">
    <property type="entry name" value="Metalloproteases ('zincins'), catalytic domain"/>
    <property type="match status" value="1"/>
</dbReference>
<name>A0A5B9VV60_9BACT</name>
<accession>A0A5B9VV60</accession>
<dbReference type="Gene3D" id="3.40.390.10">
    <property type="entry name" value="Collagenase (Catalytic Domain)"/>
    <property type="match status" value="1"/>
</dbReference>
<keyword evidence="3" id="KW-1185">Reference proteome</keyword>
<evidence type="ECO:0000313" key="2">
    <source>
        <dbReference type="EMBL" id="QEH31635.1"/>
    </source>
</evidence>